<evidence type="ECO:0000313" key="1">
    <source>
        <dbReference type="EMBL" id="PPB81901.1"/>
    </source>
</evidence>
<keyword evidence="2" id="KW-1185">Reference proteome</keyword>
<dbReference type="EMBL" id="PRDW01000018">
    <property type="protein sequence ID" value="PPB81901.1"/>
    <property type="molecule type" value="Genomic_DNA"/>
</dbReference>
<accession>A0A2P5K770</accession>
<evidence type="ECO:0000313" key="2">
    <source>
        <dbReference type="Proteomes" id="UP000243096"/>
    </source>
</evidence>
<name>A0A2P5K770_9BURK</name>
<protein>
    <submittedName>
        <fullName evidence="1">Uncharacterized protein</fullName>
    </submittedName>
</protein>
<proteinExistence type="predicted"/>
<dbReference type="Proteomes" id="UP000243096">
    <property type="component" value="Unassembled WGS sequence"/>
</dbReference>
<dbReference type="Pfam" id="PF19268">
    <property type="entry name" value="CIS_TMP"/>
    <property type="match status" value="1"/>
</dbReference>
<reference evidence="1 2" key="1">
    <citation type="submission" date="2018-01" db="EMBL/GenBank/DDBJ databases">
        <title>Genomic Encyclopedia of Type Strains, Phase III (KMG-III): the genomes of soil and plant-associated and newly described type strains.</title>
        <authorList>
            <person name="Whitman W."/>
        </authorList>
    </citation>
    <scope>NUCLEOTIDE SEQUENCE [LARGE SCALE GENOMIC DNA]</scope>
    <source>
        <strain evidence="1 2">HKI456</strain>
    </source>
</reference>
<sequence>MRTSPFIQTIRLRLSTDRAAQGERLIRRAHTLCHQAVLDDIGSVLIKAAPVRINRLVLPLGRLPGPGWECVFCKRLRAQLLQQLLHLRPNNFKLLLQGPEAAACRSPDPTPPARVPAMALADQWRWATQCLMAPKLAHWTTALSSDARQRIVQALSGECPNSAQTAKAGVGMEAADMVNAGAHAPPNHDVLLQMLSLSALVFFQQHPDLPVPPIDKAVTVSEQVARRWLAPQLKMPLRPAIERWLKSICPAPTWQTYIAHYSAPDQKRSGNELLTAQAPSRLGSTPPARTPAVALADQWRWATQCLMAPKLAHWTTTLSPAARQRIVHALSDGCPNSTQIAKAGVSMEAANMVNAGAHAPPDQDALLQVLPLSALVFFQQHPALPVPPIDKAVTVSEQMAQCWLAPRLVMPLRPAIERWLKSICPAPTWQAYIAHYMLVVPEPEPPVSAGRHEGTMQTMQARLQPLKACSINPAFSPEHVAQPQTDKSSQRANRRIQVQRLAHTADTPLKQSRDRDTAIQPTAIPRALDASVPWLIPDAGFAILWPLLPNLLHQLGIELRQADQVTCYQAVYSLKTLIWEDADLAPDSPLLQLLCALPPEVPSCAAHSDVRLTPEQHAKLDAWLARLPSRVPGWQRLSVTDIRTLFLQRPGTLVSTPSAWQVELQRDASDWLLMQLPWPIESVMYPWLEMPLRVNWCVPSRI</sequence>
<organism evidence="1 2">
    <name type="scientific">Mycetohabitans endofungorum</name>
    <dbReference type="NCBI Taxonomy" id="417203"/>
    <lineage>
        <taxon>Bacteria</taxon>
        <taxon>Pseudomonadati</taxon>
        <taxon>Pseudomonadota</taxon>
        <taxon>Betaproteobacteria</taxon>
        <taxon>Burkholderiales</taxon>
        <taxon>Burkholderiaceae</taxon>
        <taxon>Mycetohabitans</taxon>
    </lineage>
</organism>
<comment type="caution">
    <text evidence="1">The sequence shown here is derived from an EMBL/GenBank/DDBJ whole genome shotgun (WGS) entry which is preliminary data.</text>
</comment>
<dbReference type="InterPro" id="IPR045538">
    <property type="entry name" value="CIS_TMP"/>
</dbReference>
<gene>
    <name evidence="1" type="ORF">B0O95_11817</name>
</gene>
<dbReference type="AlphaFoldDB" id="A0A2P5K770"/>